<dbReference type="AlphaFoldDB" id="A0A919STS8"/>
<feature type="compositionally biased region" description="Low complexity" evidence="1">
    <location>
        <begin position="31"/>
        <end position="43"/>
    </location>
</feature>
<dbReference type="Proteomes" id="UP000681340">
    <property type="component" value="Unassembled WGS sequence"/>
</dbReference>
<comment type="caution">
    <text evidence="3">The sequence shown here is derived from an EMBL/GenBank/DDBJ whole genome shotgun (WGS) entry which is preliminary data.</text>
</comment>
<keyword evidence="4" id="KW-1185">Reference proteome</keyword>
<feature type="chain" id="PRO_5039277160" description="Secreted protein" evidence="2">
    <location>
        <begin position="21"/>
        <end position="181"/>
    </location>
</feature>
<evidence type="ECO:0000256" key="2">
    <source>
        <dbReference type="SAM" id="SignalP"/>
    </source>
</evidence>
<dbReference type="RefSeq" id="WP_212993785.1">
    <property type="nucleotide sequence ID" value="NZ_BAABEA010000016.1"/>
</dbReference>
<name>A0A919STS8_9ACTN</name>
<evidence type="ECO:0008006" key="5">
    <source>
        <dbReference type="Google" id="ProtNLM"/>
    </source>
</evidence>
<proteinExistence type="predicted"/>
<gene>
    <name evidence="3" type="ORF">Aau02nite_79780</name>
</gene>
<evidence type="ECO:0000313" key="4">
    <source>
        <dbReference type="Proteomes" id="UP000681340"/>
    </source>
</evidence>
<organism evidence="3 4">
    <name type="scientific">Actinoplanes auranticolor</name>
    <dbReference type="NCBI Taxonomy" id="47988"/>
    <lineage>
        <taxon>Bacteria</taxon>
        <taxon>Bacillati</taxon>
        <taxon>Actinomycetota</taxon>
        <taxon>Actinomycetes</taxon>
        <taxon>Micromonosporales</taxon>
        <taxon>Micromonosporaceae</taxon>
        <taxon>Actinoplanes</taxon>
    </lineage>
</organism>
<accession>A0A919STS8</accession>
<feature type="region of interest" description="Disordered" evidence="1">
    <location>
        <begin position="21"/>
        <end position="51"/>
    </location>
</feature>
<evidence type="ECO:0000313" key="3">
    <source>
        <dbReference type="EMBL" id="GIM78215.1"/>
    </source>
</evidence>
<dbReference type="EMBL" id="BOQL01000072">
    <property type="protein sequence ID" value="GIM78215.1"/>
    <property type="molecule type" value="Genomic_DNA"/>
</dbReference>
<keyword evidence="2" id="KW-0732">Signal</keyword>
<evidence type="ECO:0000256" key="1">
    <source>
        <dbReference type="SAM" id="MobiDB-lite"/>
    </source>
</evidence>
<protein>
    <recommendedName>
        <fullName evidence="5">Secreted protein</fullName>
    </recommendedName>
</protein>
<dbReference type="PROSITE" id="PS51257">
    <property type="entry name" value="PROKAR_LIPOPROTEIN"/>
    <property type="match status" value="1"/>
</dbReference>
<sequence>MKWKLLAVVLVLVAGGCGTSTPEAPAPSVPVPVSSAPPASRKPVPQPRFADLTQGSTTSVVKLHGYDPRNASTVVEPIIFMTGDAYCRAFKIKRSDGRCVNHAYVTEESHTKVTVPIAAKVKYYTWEDSNGDVCIDAPEKGGTCPMTQREFAGWFKLNKQAMVAVATENGELTRMAIVYTP</sequence>
<reference evidence="3" key="1">
    <citation type="submission" date="2021-03" db="EMBL/GenBank/DDBJ databases">
        <title>Whole genome shotgun sequence of Actinoplanes auranticolor NBRC 12245.</title>
        <authorList>
            <person name="Komaki H."/>
            <person name="Tamura T."/>
        </authorList>
    </citation>
    <scope>NUCLEOTIDE SEQUENCE</scope>
    <source>
        <strain evidence="3">NBRC 12245</strain>
    </source>
</reference>
<feature type="signal peptide" evidence="2">
    <location>
        <begin position="1"/>
        <end position="20"/>
    </location>
</feature>